<dbReference type="Proteomes" id="UP000295096">
    <property type="component" value="Unassembled WGS sequence"/>
</dbReference>
<dbReference type="Gene3D" id="3.40.190.150">
    <property type="entry name" value="Bordetella uptake gene, domain 1"/>
    <property type="match status" value="1"/>
</dbReference>
<gene>
    <name evidence="3" type="ORF">E2C06_23795</name>
</gene>
<evidence type="ECO:0000256" key="2">
    <source>
        <dbReference type="SAM" id="MobiDB-lite"/>
    </source>
</evidence>
<name>A0A4R5QBG6_9PROT</name>
<dbReference type="OrthoDB" id="7375033at2"/>
<dbReference type="Pfam" id="PF03401">
    <property type="entry name" value="TctC"/>
    <property type="match status" value="1"/>
</dbReference>
<comment type="similarity">
    <text evidence="1">Belongs to the UPF0065 (bug) family.</text>
</comment>
<evidence type="ECO:0000313" key="3">
    <source>
        <dbReference type="EMBL" id="TDH60073.1"/>
    </source>
</evidence>
<proteinExistence type="inferred from homology"/>
<dbReference type="PIRSF" id="PIRSF017082">
    <property type="entry name" value="YflP"/>
    <property type="match status" value="1"/>
</dbReference>
<dbReference type="PANTHER" id="PTHR42928:SF5">
    <property type="entry name" value="BLR1237 PROTEIN"/>
    <property type="match status" value="1"/>
</dbReference>
<protein>
    <submittedName>
        <fullName evidence="3">Tripartite tricarboxylate transporter substrate binding protein</fullName>
    </submittedName>
</protein>
<organism evidence="3 4">
    <name type="scientific">Dankookia rubra</name>
    <dbReference type="NCBI Taxonomy" id="1442381"/>
    <lineage>
        <taxon>Bacteria</taxon>
        <taxon>Pseudomonadati</taxon>
        <taxon>Pseudomonadota</taxon>
        <taxon>Alphaproteobacteria</taxon>
        <taxon>Acetobacterales</taxon>
        <taxon>Roseomonadaceae</taxon>
        <taxon>Dankookia</taxon>
    </lineage>
</organism>
<dbReference type="Gene3D" id="3.40.190.10">
    <property type="entry name" value="Periplasmic binding protein-like II"/>
    <property type="match status" value="1"/>
</dbReference>
<keyword evidence="4" id="KW-1185">Reference proteome</keyword>
<evidence type="ECO:0000256" key="1">
    <source>
        <dbReference type="ARBA" id="ARBA00006987"/>
    </source>
</evidence>
<dbReference type="InterPro" id="IPR042100">
    <property type="entry name" value="Bug_dom1"/>
</dbReference>
<dbReference type="PANTHER" id="PTHR42928">
    <property type="entry name" value="TRICARBOXYLATE-BINDING PROTEIN"/>
    <property type="match status" value="1"/>
</dbReference>
<sequence length="347" mass="37140">MRPSKPSPRSANRNSGEAKEDYRMRRRTLLAGGLAGMAARPRAWAQPAYPDRPIRVIVSFAAGGPTDIVMRKLAEKMAPLLGQPIVVENRTGASGTIGSAEAARARPDGYTLLVAVSSSHSIAANLMRQPGFHPVNDFAGVGVICVVPICIGVNPLVPAQTLAELVALVKREPGRYSFSTSGTGGVAHLAAELFMRQAGGLRMNHIPYRGAGPGLQDVMAGHVPIYIDSAGNAVDAHRSGRLRLLAQFVERRVSALADVPTALESGIPEMIAYTYNAILTPAHTPARPIAALHGAMRRVIADTDFREFLRTVAAEPLDSTPESTLTFVKSEYEKWQPIIRDAGLTIE</sequence>
<dbReference type="EMBL" id="SMSJ01000045">
    <property type="protein sequence ID" value="TDH60073.1"/>
    <property type="molecule type" value="Genomic_DNA"/>
</dbReference>
<dbReference type="AlphaFoldDB" id="A0A4R5QBG6"/>
<evidence type="ECO:0000313" key="4">
    <source>
        <dbReference type="Proteomes" id="UP000295096"/>
    </source>
</evidence>
<comment type="caution">
    <text evidence="3">The sequence shown here is derived from an EMBL/GenBank/DDBJ whole genome shotgun (WGS) entry which is preliminary data.</text>
</comment>
<dbReference type="InterPro" id="IPR005064">
    <property type="entry name" value="BUG"/>
</dbReference>
<feature type="region of interest" description="Disordered" evidence="2">
    <location>
        <begin position="1"/>
        <end position="22"/>
    </location>
</feature>
<reference evidence="3 4" key="1">
    <citation type="journal article" date="2016" name="J. Microbiol.">
        <title>Dankookia rubra gen. nov., sp. nov., an alphaproteobacterium isolated from sediment of a shallow stream.</title>
        <authorList>
            <person name="Kim W.H."/>
            <person name="Kim D.H."/>
            <person name="Kang K."/>
            <person name="Ahn T.Y."/>
        </authorList>
    </citation>
    <scope>NUCLEOTIDE SEQUENCE [LARGE SCALE GENOMIC DNA]</scope>
    <source>
        <strain evidence="3 4">JCM30602</strain>
    </source>
</reference>
<accession>A0A4R5QBG6</accession>
<dbReference type="CDD" id="cd07012">
    <property type="entry name" value="PBP2_Bug_TTT"/>
    <property type="match status" value="1"/>
</dbReference>